<sequence>MLLTESPFDIMLCLLGPLQVPLAAESVDVVVFCLALMGSNLLDFLVEASRVLKLGGILMIAEVASRFEDVRSFVNILGSLGFKIISK</sequence>
<dbReference type="GO" id="GO:0008168">
    <property type="term" value="F:methyltransferase activity"/>
    <property type="evidence" value="ECO:0007669"/>
    <property type="project" value="UniProtKB-KW"/>
</dbReference>
<dbReference type="OrthoDB" id="10258825at2759"/>
<keyword evidence="2" id="KW-0949">S-adenosyl-L-methionine</keyword>
<dbReference type="GO" id="GO:0046015">
    <property type="term" value="P:regulation of transcription by glucose"/>
    <property type="evidence" value="ECO:0007669"/>
    <property type="project" value="TreeGrafter"/>
</dbReference>
<dbReference type="GO" id="GO:0000183">
    <property type="term" value="P:rDNA heterochromatin formation"/>
    <property type="evidence" value="ECO:0007669"/>
    <property type="project" value="TreeGrafter"/>
</dbReference>
<gene>
    <name evidence="3" type="ORF">scyTo_0024897</name>
</gene>
<keyword evidence="2" id="KW-0808">Transferase</keyword>
<keyword evidence="2" id="KW-0698">rRNA processing</keyword>
<comment type="function">
    <text evidence="2">Probable methyltransferase required to silence rDNA.</text>
</comment>
<comment type="caution">
    <text evidence="3">The sequence shown here is derived from an EMBL/GenBank/DDBJ whole genome shotgun (WGS) entry which is preliminary data.</text>
</comment>
<name>A0A401QG18_SCYTO</name>
<dbReference type="GO" id="GO:0005730">
    <property type="term" value="C:nucleolus"/>
    <property type="evidence" value="ECO:0007669"/>
    <property type="project" value="UniProtKB-SubCell"/>
</dbReference>
<dbReference type="GO" id="GO:0006364">
    <property type="term" value="P:rRNA processing"/>
    <property type="evidence" value="ECO:0007669"/>
    <property type="project" value="UniProtKB-UniRule"/>
</dbReference>
<evidence type="ECO:0000256" key="1">
    <source>
        <dbReference type="ARBA" id="ARBA00020203"/>
    </source>
</evidence>
<feature type="non-terminal residue" evidence="3">
    <location>
        <position position="87"/>
    </location>
</feature>
<keyword evidence="4" id="KW-1185">Reference proteome</keyword>
<dbReference type="EC" id="2.1.1.-" evidence="2"/>
<keyword evidence="2" id="KW-0539">Nucleus</keyword>
<proteinExistence type="inferred from homology"/>
<protein>
    <recommendedName>
        <fullName evidence="1 2">Ribosomal RNA-processing protein 8</fullName>
        <ecNumber evidence="2">2.1.1.-</ecNumber>
    </recommendedName>
</protein>
<accession>A0A401QG18</accession>
<evidence type="ECO:0000256" key="2">
    <source>
        <dbReference type="RuleBase" id="RU365074"/>
    </source>
</evidence>
<dbReference type="PANTHER" id="PTHR12787">
    <property type="entry name" value="RIBOSOMAL RNA-PROCESSING PROTEIN 8"/>
    <property type="match status" value="1"/>
</dbReference>
<comment type="similarity">
    <text evidence="2">Belongs to the methyltransferase superfamily. RRP8 family.</text>
</comment>
<organism evidence="3 4">
    <name type="scientific">Scyliorhinus torazame</name>
    <name type="common">Cloudy catshark</name>
    <name type="synonym">Catulus torazame</name>
    <dbReference type="NCBI Taxonomy" id="75743"/>
    <lineage>
        <taxon>Eukaryota</taxon>
        <taxon>Metazoa</taxon>
        <taxon>Chordata</taxon>
        <taxon>Craniata</taxon>
        <taxon>Vertebrata</taxon>
        <taxon>Chondrichthyes</taxon>
        <taxon>Elasmobranchii</taxon>
        <taxon>Galeomorphii</taxon>
        <taxon>Galeoidea</taxon>
        <taxon>Carcharhiniformes</taxon>
        <taxon>Scyliorhinidae</taxon>
        <taxon>Scyliorhinus</taxon>
    </lineage>
</organism>
<keyword evidence="2" id="KW-0489">Methyltransferase</keyword>
<dbReference type="GO" id="GO:0032259">
    <property type="term" value="P:methylation"/>
    <property type="evidence" value="ECO:0007669"/>
    <property type="project" value="UniProtKB-KW"/>
</dbReference>
<dbReference type="Gene3D" id="3.40.50.150">
    <property type="entry name" value="Vaccinia Virus protein VP39"/>
    <property type="match status" value="1"/>
</dbReference>
<dbReference type="SUPFAM" id="SSF53335">
    <property type="entry name" value="S-adenosyl-L-methionine-dependent methyltransferases"/>
    <property type="match status" value="1"/>
</dbReference>
<dbReference type="InterPro" id="IPR029063">
    <property type="entry name" value="SAM-dependent_MTases_sf"/>
</dbReference>
<dbReference type="GO" id="GO:0042149">
    <property type="term" value="P:cellular response to glucose starvation"/>
    <property type="evidence" value="ECO:0007669"/>
    <property type="project" value="TreeGrafter"/>
</dbReference>
<evidence type="ECO:0000313" key="3">
    <source>
        <dbReference type="EMBL" id="GCB84368.1"/>
    </source>
</evidence>
<dbReference type="AlphaFoldDB" id="A0A401QG18"/>
<dbReference type="OMA" id="FMSAMAQ"/>
<evidence type="ECO:0000313" key="4">
    <source>
        <dbReference type="Proteomes" id="UP000288216"/>
    </source>
</evidence>
<dbReference type="GO" id="GO:0005677">
    <property type="term" value="C:chromatin silencing complex"/>
    <property type="evidence" value="ECO:0007669"/>
    <property type="project" value="TreeGrafter"/>
</dbReference>
<dbReference type="Pfam" id="PF05148">
    <property type="entry name" value="Methyltransf_8"/>
    <property type="match status" value="1"/>
</dbReference>
<dbReference type="EMBL" id="BFAA01060873">
    <property type="protein sequence ID" value="GCB84368.1"/>
    <property type="molecule type" value="Genomic_DNA"/>
</dbReference>
<dbReference type="GO" id="GO:0033553">
    <property type="term" value="C:rDNA heterochromatin"/>
    <property type="evidence" value="ECO:0007669"/>
    <property type="project" value="TreeGrafter"/>
</dbReference>
<dbReference type="InterPro" id="IPR007823">
    <property type="entry name" value="RRP8"/>
</dbReference>
<dbReference type="PANTHER" id="PTHR12787:SF0">
    <property type="entry name" value="RIBOSOMAL RNA-PROCESSING PROTEIN 8"/>
    <property type="match status" value="1"/>
</dbReference>
<reference evidence="3 4" key="1">
    <citation type="journal article" date="2018" name="Nat. Ecol. Evol.">
        <title>Shark genomes provide insights into elasmobranch evolution and the origin of vertebrates.</title>
        <authorList>
            <person name="Hara Y"/>
            <person name="Yamaguchi K"/>
            <person name="Onimaru K"/>
            <person name="Kadota M"/>
            <person name="Koyanagi M"/>
            <person name="Keeley SD"/>
            <person name="Tatsumi K"/>
            <person name="Tanaka K"/>
            <person name="Motone F"/>
            <person name="Kageyama Y"/>
            <person name="Nozu R"/>
            <person name="Adachi N"/>
            <person name="Nishimura O"/>
            <person name="Nakagawa R"/>
            <person name="Tanegashima C"/>
            <person name="Kiyatake I"/>
            <person name="Matsumoto R"/>
            <person name="Murakumo K"/>
            <person name="Nishida K"/>
            <person name="Terakita A"/>
            <person name="Kuratani S"/>
            <person name="Sato K"/>
            <person name="Hyodo S Kuraku.S."/>
        </authorList>
    </citation>
    <scope>NUCLEOTIDE SEQUENCE [LARGE SCALE GENOMIC DNA]</scope>
</reference>
<dbReference type="Proteomes" id="UP000288216">
    <property type="component" value="Unassembled WGS sequence"/>
</dbReference>
<comment type="subcellular location">
    <subcellularLocation>
        <location evidence="2">Nucleus</location>
        <location evidence="2">Nucleolus</location>
    </subcellularLocation>
</comment>
<dbReference type="STRING" id="75743.A0A401QG18"/>